<keyword evidence="5" id="KW-0498">Mitosis</keyword>
<dbReference type="PROSITE" id="PS50294">
    <property type="entry name" value="WD_REPEATS_REGION"/>
    <property type="match status" value="3"/>
</dbReference>
<dbReference type="SMART" id="SM00320">
    <property type="entry name" value="WD40"/>
    <property type="match status" value="6"/>
</dbReference>
<evidence type="ECO:0000259" key="9">
    <source>
        <dbReference type="Pfam" id="PF24807"/>
    </source>
</evidence>
<dbReference type="InterPro" id="IPR036322">
    <property type="entry name" value="WD40_repeat_dom_sf"/>
</dbReference>
<evidence type="ECO:0000256" key="7">
    <source>
        <dbReference type="PROSITE-ProRule" id="PRU00221"/>
    </source>
</evidence>
<dbReference type="GO" id="GO:1990757">
    <property type="term" value="F:ubiquitin ligase activator activity"/>
    <property type="evidence" value="ECO:0007669"/>
    <property type="project" value="TreeGrafter"/>
</dbReference>
<dbReference type="GO" id="GO:0005680">
    <property type="term" value="C:anaphase-promoting complex"/>
    <property type="evidence" value="ECO:0007669"/>
    <property type="project" value="TreeGrafter"/>
</dbReference>
<name>A0A8K0JFI6_9TREE</name>
<evidence type="ECO:0000256" key="8">
    <source>
        <dbReference type="SAM" id="MobiDB-lite"/>
    </source>
</evidence>
<dbReference type="PANTHER" id="PTHR19918">
    <property type="entry name" value="CELL DIVISION CYCLE 20 CDC20 FIZZY -RELATED"/>
    <property type="match status" value="1"/>
</dbReference>
<dbReference type="Proteomes" id="UP000812966">
    <property type="component" value="Unassembled WGS sequence"/>
</dbReference>
<dbReference type="InterPro" id="IPR001680">
    <property type="entry name" value="WD40_rpt"/>
</dbReference>
<evidence type="ECO:0000256" key="6">
    <source>
        <dbReference type="ARBA" id="ARBA00023306"/>
    </source>
</evidence>
<comment type="similarity">
    <text evidence="1">Belongs to the WD repeat CDC20/Fizzy family.</text>
</comment>
<keyword evidence="2 7" id="KW-0853">WD repeat</keyword>
<keyword evidence="6" id="KW-0131">Cell cycle</keyword>
<feature type="repeat" description="WD" evidence="7">
    <location>
        <begin position="486"/>
        <end position="519"/>
    </location>
</feature>
<dbReference type="Gene3D" id="2.130.10.10">
    <property type="entry name" value="YVTN repeat-like/Quinoprotein amine dehydrogenase"/>
    <property type="match status" value="1"/>
</dbReference>
<evidence type="ECO:0000256" key="1">
    <source>
        <dbReference type="ARBA" id="ARBA00006445"/>
    </source>
</evidence>
<dbReference type="EMBL" id="JABELV010000263">
    <property type="protein sequence ID" value="KAG7527568.1"/>
    <property type="molecule type" value="Genomic_DNA"/>
</dbReference>
<evidence type="ECO:0000256" key="4">
    <source>
        <dbReference type="ARBA" id="ARBA00022737"/>
    </source>
</evidence>
<organism evidence="10 11">
    <name type="scientific">Filobasidium floriforme</name>
    <dbReference type="NCBI Taxonomy" id="5210"/>
    <lineage>
        <taxon>Eukaryota</taxon>
        <taxon>Fungi</taxon>
        <taxon>Dikarya</taxon>
        <taxon>Basidiomycota</taxon>
        <taxon>Agaricomycotina</taxon>
        <taxon>Tremellomycetes</taxon>
        <taxon>Filobasidiales</taxon>
        <taxon>Filobasidiaceae</taxon>
        <taxon>Filobasidium</taxon>
    </lineage>
</organism>
<dbReference type="Pfam" id="PF24807">
    <property type="entry name" value="WD40_CDC20-Fz"/>
    <property type="match status" value="1"/>
</dbReference>
<dbReference type="GO" id="GO:0031145">
    <property type="term" value="P:anaphase-promoting complex-dependent catabolic process"/>
    <property type="evidence" value="ECO:0007669"/>
    <property type="project" value="TreeGrafter"/>
</dbReference>
<reference evidence="10" key="1">
    <citation type="submission" date="2020-04" db="EMBL/GenBank/DDBJ databases">
        <title>Analysis of mating type loci in Filobasidium floriforme.</title>
        <authorList>
            <person name="Nowrousian M."/>
        </authorList>
    </citation>
    <scope>NUCLEOTIDE SEQUENCE</scope>
    <source>
        <strain evidence="10">CBS 6242</strain>
    </source>
</reference>
<evidence type="ECO:0000256" key="3">
    <source>
        <dbReference type="ARBA" id="ARBA00022618"/>
    </source>
</evidence>
<proteinExistence type="inferred from homology"/>
<comment type="caution">
    <text evidence="10">The sequence shown here is derived from an EMBL/GenBank/DDBJ whole genome shotgun (WGS) entry which is preliminary data.</text>
</comment>
<feature type="region of interest" description="Disordered" evidence="8">
    <location>
        <begin position="528"/>
        <end position="549"/>
    </location>
</feature>
<accession>A0A8K0JFI6</accession>
<dbReference type="GO" id="GO:0010997">
    <property type="term" value="F:anaphase-promoting complex binding"/>
    <property type="evidence" value="ECO:0007669"/>
    <property type="project" value="InterPro"/>
</dbReference>
<feature type="region of interest" description="Disordered" evidence="8">
    <location>
        <begin position="1"/>
        <end position="109"/>
    </location>
</feature>
<dbReference type="PROSITE" id="PS50082">
    <property type="entry name" value="WD_REPEATS_2"/>
    <property type="match status" value="3"/>
</dbReference>
<feature type="repeat" description="WD" evidence="7">
    <location>
        <begin position="342"/>
        <end position="383"/>
    </location>
</feature>
<dbReference type="InterPro" id="IPR015943">
    <property type="entry name" value="WD40/YVTN_repeat-like_dom_sf"/>
</dbReference>
<keyword evidence="3" id="KW-0132">Cell division</keyword>
<dbReference type="AlphaFoldDB" id="A0A8K0JFI6"/>
<gene>
    <name evidence="10" type="ORF">FFLO_06801</name>
</gene>
<feature type="domain" description="CDC20/Fizzy WD40" evidence="9">
    <location>
        <begin position="212"/>
        <end position="517"/>
    </location>
</feature>
<keyword evidence="4" id="KW-0677">Repeat</keyword>
<evidence type="ECO:0000256" key="2">
    <source>
        <dbReference type="ARBA" id="ARBA00022574"/>
    </source>
</evidence>
<feature type="compositionally biased region" description="Basic and acidic residues" evidence="8">
    <location>
        <begin position="58"/>
        <end position="77"/>
    </location>
</feature>
<dbReference type="PANTHER" id="PTHR19918:SF8">
    <property type="entry name" value="FI02843P"/>
    <property type="match status" value="1"/>
</dbReference>
<dbReference type="InterPro" id="IPR056150">
    <property type="entry name" value="WD40_CDC20-Fz"/>
</dbReference>
<evidence type="ECO:0000313" key="11">
    <source>
        <dbReference type="Proteomes" id="UP000812966"/>
    </source>
</evidence>
<protein>
    <recommendedName>
        <fullName evidence="9">CDC20/Fizzy WD40 domain-containing protein</fullName>
    </recommendedName>
</protein>
<feature type="repeat" description="WD" evidence="7">
    <location>
        <begin position="266"/>
        <end position="300"/>
    </location>
</feature>
<keyword evidence="11" id="KW-1185">Reference proteome</keyword>
<dbReference type="InterPro" id="IPR033010">
    <property type="entry name" value="Cdc20/Fizzy"/>
</dbReference>
<evidence type="ECO:0000256" key="5">
    <source>
        <dbReference type="ARBA" id="ARBA00022776"/>
    </source>
</evidence>
<dbReference type="OrthoDB" id="10263272at2759"/>
<sequence length="549" mass="58395">MALDSNLGGGGGKGDLTNPFITKPQASPMKRPPSRPGSAMSGHSRSGMGIGGGSMDIVGDRDEGMMERGRDRSEGEKGAFGGGAGGMKFSTGRNLDRFIPSRSSSVDPALAAGDMSNYSISNDDDYMTNVSLASTNASDSNGQPGAPHTRILSFAAAPPSSSSHNPHATSHLSLSRQYTKTGAAGKGAAAGSSAAAAGKSSRKFPQTPDRVLDAPGFMDDYYLNLISWSCTNKVAIALVDTVYIWNAETGDVTGLHTSTETELPVVTSLNWASDGSYLAVGNESGSVEIWDTDTAKRIRNMTGHLARVPSLSWNGSVVSSGCRDGSIWHHDVRVQNHKVQELRGHNAEVCGLAWRGDGQFLASGGNDNIVNCWDGRIGQSIISNDVNLPSQGPKWQKHNHTAAVKALAWCPWQNSLLATGGGTSDQTIHFWSSTTGARVSSLPTSSQVTSLVWSPHTKEILSTHGYPDNHWTLWSYPSLSKVHEVTGAHDKRILGSGVSPDGCTVVTGAADESLKFWKIWEAKATPKQKMMERDENGAVRNKPSVSMWR</sequence>
<evidence type="ECO:0000313" key="10">
    <source>
        <dbReference type="EMBL" id="KAG7527568.1"/>
    </source>
</evidence>
<dbReference type="GO" id="GO:0051301">
    <property type="term" value="P:cell division"/>
    <property type="evidence" value="ECO:0007669"/>
    <property type="project" value="UniProtKB-KW"/>
</dbReference>
<dbReference type="GO" id="GO:1905786">
    <property type="term" value="P:positive regulation of anaphase-promoting complex-dependent catabolic process"/>
    <property type="evidence" value="ECO:0007669"/>
    <property type="project" value="TreeGrafter"/>
</dbReference>
<dbReference type="SUPFAM" id="SSF50978">
    <property type="entry name" value="WD40 repeat-like"/>
    <property type="match status" value="1"/>
</dbReference>